<dbReference type="OrthoDB" id="9816564at2"/>
<keyword evidence="2" id="KW-1185">Reference proteome</keyword>
<dbReference type="HOGENOM" id="CLU_932820_0_0_4"/>
<name>C3X8L5_OXAFO</name>
<reference evidence="1 2" key="1">
    <citation type="submission" date="2009-02" db="EMBL/GenBank/DDBJ databases">
        <title>The Genome Sequence of Oxalobacter formigenes OXCC13.</title>
        <authorList>
            <consortium name="The Broad Institute Genome Sequencing Platform"/>
            <person name="Ward D."/>
            <person name="Young S.K."/>
            <person name="Kodira C.D."/>
            <person name="Zeng Q."/>
            <person name="Koehrsen M."/>
            <person name="Alvarado L."/>
            <person name="Berlin A."/>
            <person name="Borenstein D."/>
            <person name="Chen Z."/>
            <person name="Engels R."/>
            <person name="Freedman E."/>
            <person name="Gellesch M."/>
            <person name="Goldberg J."/>
            <person name="Griggs A."/>
            <person name="Gujja S."/>
            <person name="Heiman D."/>
            <person name="Hepburn T."/>
            <person name="Howarth C."/>
            <person name="Jen D."/>
            <person name="Larson L."/>
            <person name="Lewis B."/>
            <person name="Mehta T."/>
            <person name="Park D."/>
            <person name="Pearson M."/>
            <person name="Roberts A."/>
            <person name="Saif S."/>
            <person name="Shea T."/>
            <person name="Shenoy N."/>
            <person name="Sisk P."/>
            <person name="Stolte C."/>
            <person name="Sykes S."/>
            <person name="Walk T."/>
            <person name="White J."/>
            <person name="Yandava C."/>
            <person name="Allison M.J."/>
            <person name="Lander E."/>
            <person name="Nusbaum C."/>
            <person name="Galagan J."/>
            <person name="Birren B."/>
        </authorList>
    </citation>
    <scope>NUCLEOTIDE SEQUENCE [LARGE SCALE GENOMIC DNA]</scope>
    <source>
        <strain evidence="1 2">OXCC13</strain>
    </source>
</reference>
<proteinExistence type="predicted"/>
<protein>
    <submittedName>
        <fullName evidence="1">Uncharacterized protein</fullName>
    </submittedName>
</protein>
<organism evidence="1 2">
    <name type="scientific">Oxalobacter formigenes OXCC13</name>
    <dbReference type="NCBI Taxonomy" id="556269"/>
    <lineage>
        <taxon>Bacteria</taxon>
        <taxon>Pseudomonadati</taxon>
        <taxon>Pseudomonadota</taxon>
        <taxon>Betaproteobacteria</taxon>
        <taxon>Burkholderiales</taxon>
        <taxon>Oxalobacteraceae</taxon>
        <taxon>Oxalobacter</taxon>
    </lineage>
</organism>
<sequence length="302" mass="35197">MNNKDKISFVIFTPLYDENIGGIIVLHKLCSILNKMGHSAKLWHTKNPTKINTLRTFLQKLRYKIKYTIKPEKFQSPYRLEIASRKDVENSIVIYPEIIDGNPLCAKNVVRWILYKPGAFTGKINYGDNELFICYNMKFIDEHFKYKISGTLSITENMKETYQQTNYSSRKGTCYMVRKGDKRNLNYHPKGALKIDGMSHKDISAIFNQYEYFISYDLYTMYSNYAAICGCKSIVVPEEGKTIEEIAAEQNARPGVAYGMENIETALQTRHHLFENNEQKEIREQHSVKKFVETCYKHFHIG</sequence>
<dbReference type="STRING" id="847.BRW83_1672"/>
<accession>C3X8L5</accession>
<evidence type="ECO:0000313" key="2">
    <source>
        <dbReference type="Proteomes" id="UP000005089"/>
    </source>
</evidence>
<dbReference type="Proteomes" id="UP000005089">
    <property type="component" value="Unassembled WGS sequence"/>
</dbReference>
<gene>
    <name evidence="1" type="ORF">OFBG_00569</name>
</gene>
<evidence type="ECO:0000313" key="1">
    <source>
        <dbReference type="EMBL" id="EEO29541.1"/>
    </source>
</evidence>
<dbReference type="GeneID" id="77135523"/>
<dbReference type="AlphaFoldDB" id="C3X8L5"/>
<dbReference type="EMBL" id="GG658170">
    <property type="protein sequence ID" value="EEO29541.1"/>
    <property type="molecule type" value="Genomic_DNA"/>
</dbReference>
<dbReference type="RefSeq" id="WP_005880098.1">
    <property type="nucleotide sequence ID" value="NZ_CP019430.1"/>
</dbReference>